<feature type="zinc finger region" description="CR-type" evidence="7">
    <location>
        <begin position="228"/>
        <end position="309"/>
    </location>
</feature>
<dbReference type="InterPro" id="IPR002939">
    <property type="entry name" value="DnaJ_C"/>
</dbReference>
<dbReference type="SUPFAM" id="SSF46565">
    <property type="entry name" value="Chaperone J-domain"/>
    <property type="match status" value="1"/>
</dbReference>
<dbReference type="Pfam" id="PF01556">
    <property type="entry name" value="DnaJ_C"/>
    <property type="match status" value="1"/>
</dbReference>
<evidence type="ECO:0000256" key="7">
    <source>
        <dbReference type="PROSITE-ProRule" id="PRU00546"/>
    </source>
</evidence>
<evidence type="ECO:0000256" key="5">
    <source>
        <dbReference type="ARBA" id="ARBA00023186"/>
    </source>
</evidence>
<feature type="domain" description="J" evidence="9">
    <location>
        <begin position="78"/>
        <end position="142"/>
    </location>
</feature>
<comment type="caution">
    <text evidence="11">The sequence shown here is derived from an EMBL/GenBank/DDBJ whole genome shotgun (WGS) entry which is preliminary data.</text>
</comment>
<keyword evidence="3 7" id="KW-0863">Zinc-finger</keyword>
<dbReference type="FunFam" id="2.60.260.20:FF:000005">
    <property type="entry name" value="Chaperone protein dnaJ 1, mitochondrial"/>
    <property type="match status" value="1"/>
</dbReference>
<dbReference type="OrthoDB" id="10256793at2759"/>
<dbReference type="SUPFAM" id="SSF57938">
    <property type="entry name" value="DnaJ/Hsp40 cysteine-rich domain"/>
    <property type="match status" value="1"/>
</dbReference>
<name>A0A9P7SQ51_9HYPO</name>
<feature type="domain" description="CR-type" evidence="10">
    <location>
        <begin position="228"/>
        <end position="309"/>
    </location>
</feature>
<dbReference type="PRINTS" id="PR00625">
    <property type="entry name" value="JDOMAIN"/>
</dbReference>
<dbReference type="AlphaFoldDB" id="A0A9P7SQ51"/>
<dbReference type="PANTHER" id="PTHR43096">
    <property type="entry name" value="DNAJ HOMOLOG 1, MITOCHONDRIAL-RELATED"/>
    <property type="match status" value="1"/>
</dbReference>
<keyword evidence="1 7" id="KW-0479">Metal-binding</keyword>
<keyword evidence="2" id="KW-0677">Repeat</keyword>
<evidence type="ECO:0000313" key="12">
    <source>
        <dbReference type="Proteomes" id="UP000784919"/>
    </source>
</evidence>
<dbReference type="InterPro" id="IPR018253">
    <property type="entry name" value="DnaJ_domain_CS"/>
</dbReference>
<dbReference type="SMART" id="SM00271">
    <property type="entry name" value="DnaJ"/>
    <property type="match status" value="1"/>
</dbReference>
<evidence type="ECO:0000256" key="8">
    <source>
        <dbReference type="SAM" id="MobiDB-lite"/>
    </source>
</evidence>
<evidence type="ECO:0000256" key="3">
    <source>
        <dbReference type="ARBA" id="ARBA00022771"/>
    </source>
</evidence>
<dbReference type="Pfam" id="PF00226">
    <property type="entry name" value="DnaJ"/>
    <property type="match status" value="1"/>
</dbReference>
<dbReference type="PROSITE" id="PS51188">
    <property type="entry name" value="ZF_CR"/>
    <property type="match status" value="1"/>
</dbReference>
<sequence>MNSSLVTKAMRPARALAQPKFGSRPRRLPQCLNNGNGAQLHTSTVRIGCRDGCKRARHDSISSGKRAFHSTNTLSQKDPYQVLGVSKSSSAAEIKKSYYGLAKKYHPDTNKDPDAKDKFAEIQSAYEILSDPQKKKQYDQFGAAGFDPRGAAGAGAGADPFGGAGDPFAGFGGGGFNFNDIFSAFTGQQGSSGGRRGGRSNPFMQEEILEGDNIETHASITFMEAAKGTRKTINFTPLTTCGTCSGSGLKTGAKRSTCKSCHGTGTRIHVVQGGFQMAAACNACDGTGSTVPSGSNCQSCSGNGVVRQRKSIPVDIPAGIEDGMRLRVDGAGDAAVTGKSANPNARSVPGDLYVFVRVAKDPRFSRDGSNVLHTATIPLTTALLGGEVKIPTLDGSVKVKIATGTGSGDKITLTGMGMKRLGSRRAGLGDLRVEFRVDMPKYLSANQRTIVEMLADEMGDSTAKRIMNVGSMYKKSSSSSGDSSSNNTGSSASEANGAQGSHKDTGFLRSIWRNLTDKSAQETNAQENSDKADKASPSDSKGKTSDAGKKSDASS</sequence>
<evidence type="ECO:0000256" key="4">
    <source>
        <dbReference type="ARBA" id="ARBA00022833"/>
    </source>
</evidence>
<dbReference type="SUPFAM" id="SSF49493">
    <property type="entry name" value="HSP40/DnaJ peptide-binding domain"/>
    <property type="match status" value="2"/>
</dbReference>
<dbReference type="FunFam" id="2.10.230.10:FF:000001">
    <property type="entry name" value="DnaJ subfamily A member 2"/>
    <property type="match status" value="1"/>
</dbReference>
<dbReference type="InterPro" id="IPR001623">
    <property type="entry name" value="DnaJ_domain"/>
</dbReference>
<evidence type="ECO:0000313" key="11">
    <source>
        <dbReference type="EMBL" id="KAG5965847.1"/>
    </source>
</evidence>
<dbReference type="GO" id="GO:0008270">
    <property type="term" value="F:zinc ion binding"/>
    <property type="evidence" value="ECO:0007669"/>
    <property type="project" value="UniProtKB-KW"/>
</dbReference>
<dbReference type="GO" id="GO:0051082">
    <property type="term" value="F:unfolded protein binding"/>
    <property type="evidence" value="ECO:0007669"/>
    <property type="project" value="InterPro"/>
</dbReference>
<keyword evidence="4 7" id="KW-0862">Zinc</keyword>
<evidence type="ECO:0000256" key="2">
    <source>
        <dbReference type="ARBA" id="ARBA00022737"/>
    </source>
</evidence>
<dbReference type="PANTHER" id="PTHR43096:SF52">
    <property type="entry name" value="DNAJ HOMOLOG 1, MITOCHONDRIAL-RELATED"/>
    <property type="match status" value="1"/>
</dbReference>
<dbReference type="CDD" id="cd10719">
    <property type="entry name" value="DnaJ_zf"/>
    <property type="match status" value="1"/>
</dbReference>
<evidence type="ECO:0000256" key="1">
    <source>
        <dbReference type="ARBA" id="ARBA00022723"/>
    </source>
</evidence>
<dbReference type="Proteomes" id="UP000784919">
    <property type="component" value="Unassembled WGS sequence"/>
</dbReference>
<dbReference type="GO" id="GO:0005737">
    <property type="term" value="C:cytoplasm"/>
    <property type="evidence" value="ECO:0007669"/>
    <property type="project" value="TreeGrafter"/>
</dbReference>
<accession>A0A9P7SQ51</accession>
<dbReference type="InterPro" id="IPR036410">
    <property type="entry name" value="HSP_DnaJ_Cys-rich_dom_sf"/>
</dbReference>
<protein>
    <recommendedName>
        <fullName evidence="6">DnaJ homolog 1, mitochondrial</fullName>
    </recommendedName>
</protein>
<dbReference type="Gene3D" id="1.10.287.110">
    <property type="entry name" value="DnaJ domain"/>
    <property type="match status" value="1"/>
</dbReference>
<dbReference type="Pfam" id="PF00684">
    <property type="entry name" value="DnaJ_CXXCXGXG"/>
    <property type="match status" value="1"/>
</dbReference>
<dbReference type="CDD" id="cd10747">
    <property type="entry name" value="DnaJ_C"/>
    <property type="match status" value="1"/>
</dbReference>
<dbReference type="InterPro" id="IPR001305">
    <property type="entry name" value="HSP_DnaJ_Cys-rich_dom"/>
</dbReference>
<gene>
    <name evidence="11" type="ORF">E4U56_001551</name>
</gene>
<dbReference type="PROSITE" id="PS50076">
    <property type="entry name" value="DNAJ_2"/>
    <property type="match status" value="1"/>
</dbReference>
<evidence type="ECO:0000256" key="6">
    <source>
        <dbReference type="ARBA" id="ARBA00072890"/>
    </source>
</evidence>
<organism evidence="11 12">
    <name type="scientific">Claviceps arundinis</name>
    <dbReference type="NCBI Taxonomy" id="1623583"/>
    <lineage>
        <taxon>Eukaryota</taxon>
        <taxon>Fungi</taxon>
        <taxon>Dikarya</taxon>
        <taxon>Ascomycota</taxon>
        <taxon>Pezizomycotina</taxon>
        <taxon>Sordariomycetes</taxon>
        <taxon>Hypocreomycetidae</taxon>
        <taxon>Hypocreales</taxon>
        <taxon>Clavicipitaceae</taxon>
        <taxon>Claviceps</taxon>
    </lineage>
</organism>
<evidence type="ECO:0000259" key="9">
    <source>
        <dbReference type="PROSITE" id="PS50076"/>
    </source>
</evidence>
<dbReference type="GO" id="GO:0009408">
    <property type="term" value="P:response to heat"/>
    <property type="evidence" value="ECO:0007669"/>
    <property type="project" value="InterPro"/>
</dbReference>
<dbReference type="GO" id="GO:0031072">
    <property type="term" value="F:heat shock protein binding"/>
    <property type="evidence" value="ECO:0007669"/>
    <property type="project" value="InterPro"/>
</dbReference>
<reference evidence="11" key="1">
    <citation type="journal article" date="2020" name="bioRxiv">
        <title>Whole genome comparisons of ergot fungi reveals the divergence and evolution of species within the genus Claviceps are the result of varying mechanisms driving genome evolution and host range expansion.</title>
        <authorList>
            <person name="Wyka S.A."/>
            <person name="Mondo S.J."/>
            <person name="Liu M."/>
            <person name="Dettman J."/>
            <person name="Nalam V."/>
            <person name="Broders K.D."/>
        </authorList>
    </citation>
    <scope>NUCLEOTIDE SEQUENCE</scope>
    <source>
        <strain evidence="11">CCC 1102</strain>
    </source>
</reference>
<dbReference type="CDD" id="cd06257">
    <property type="entry name" value="DnaJ"/>
    <property type="match status" value="1"/>
</dbReference>
<feature type="region of interest" description="Disordered" evidence="8">
    <location>
        <begin position="473"/>
        <end position="555"/>
    </location>
</feature>
<keyword evidence="5" id="KW-0143">Chaperone</keyword>
<dbReference type="GO" id="GO:0005524">
    <property type="term" value="F:ATP binding"/>
    <property type="evidence" value="ECO:0007669"/>
    <property type="project" value="InterPro"/>
</dbReference>
<dbReference type="GO" id="GO:0042026">
    <property type="term" value="P:protein refolding"/>
    <property type="evidence" value="ECO:0007669"/>
    <property type="project" value="TreeGrafter"/>
</dbReference>
<dbReference type="HAMAP" id="MF_01152">
    <property type="entry name" value="DnaJ"/>
    <property type="match status" value="1"/>
</dbReference>
<dbReference type="Gene3D" id="2.60.260.20">
    <property type="entry name" value="Urease metallochaperone UreE, N-terminal domain"/>
    <property type="match status" value="2"/>
</dbReference>
<dbReference type="InterPro" id="IPR036869">
    <property type="entry name" value="J_dom_sf"/>
</dbReference>
<dbReference type="EMBL" id="SRPS01000144">
    <property type="protein sequence ID" value="KAG5965847.1"/>
    <property type="molecule type" value="Genomic_DNA"/>
</dbReference>
<dbReference type="InterPro" id="IPR012724">
    <property type="entry name" value="DnaJ"/>
</dbReference>
<feature type="compositionally biased region" description="Low complexity" evidence="8">
    <location>
        <begin position="476"/>
        <end position="498"/>
    </location>
</feature>
<evidence type="ECO:0000259" key="10">
    <source>
        <dbReference type="PROSITE" id="PS51188"/>
    </source>
</evidence>
<proteinExistence type="inferred from homology"/>
<dbReference type="InterPro" id="IPR008971">
    <property type="entry name" value="HSP40/DnaJ_pept-bd"/>
</dbReference>
<feature type="compositionally biased region" description="Basic and acidic residues" evidence="8">
    <location>
        <begin position="528"/>
        <end position="555"/>
    </location>
</feature>
<dbReference type="Gene3D" id="2.10.230.10">
    <property type="entry name" value="Heat shock protein DnaJ, cysteine-rich domain"/>
    <property type="match status" value="1"/>
</dbReference>
<dbReference type="PROSITE" id="PS00636">
    <property type="entry name" value="DNAJ_1"/>
    <property type="match status" value="1"/>
</dbReference>